<dbReference type="AlphaFoldDB" id="A0A9D1PYR6"/>
<dbReference type="SUPFAM" id="SSF46689">
    <property type="entry name" value="Homeodomain-like"/>
    <property type="match status" value="1"/>
</dbReference>
<dbReference type="InterPro" id="IPR011051">
    <property type="entry name" value="RmlC_Cupin_sf"/>
</dbReference>
<dbReference type="PANTHER" id="PTHR43280:SF2">
    <property type="entry name" value="HTH-TYPE TRANSCRIPTIONAL REGULATOR EXSA"/>
    <property type="match status" value="1"/>
</dbReference>
<dbReference type="PANTHER" id="PTHR43280">
    <property type="entry name" value="ARAC-FAMILY TRANSCRIPTIONAL REGULATOR"/>
    <property type="match status" value="1"/>
</dbReference>
<dbReference type="InterPro" id="IPR018060">
    <property type="entry name" value="HTH_AraC"/>
</dbReference>
<dbReference type="InterPro" id="IPR014710">
    <property type="entry name" value="RmlC-like_jellyroll"/>
</dbReference>
<dbReference type="InterPro" id="IPR009057">
    <property type="entry name" value="Homeodomain-like_sf"/>
</dbReference>
<dbReference type="Gene3D" id="2.60.120.10">
    <property type="entry name" value="Jelly Rolls"/>
    <property type="match status" value="1"/>
</dbReference>
<dbReference type="Pfam" id="PF07883">
    <property type="entry name" value="Cupin_2"/>
    <property type="match status" value="1"/>
</dbReference>
<accession>A0A9D1PYR6</accession>
<dbReference type="Pfam" id="PF12833">
    <property type="entry name" value="HTH_18"/>
    <property type="match status" value="1"/>
</dbReference>
<dbReference type="EMBL" id="DXHS01000050">
    <property type="protein sequence ID" value="HIW02262.1"/>
    <property type="molecule type" value="Genomic_DNA"/>
</dbReference>
<evidence type="ECO:0000313" key="6">
    <source>
        <dbReference type="Proteomes" id="UP000823990"/>
    </source>
</evidence>
<keyword evidence="1" id="KW-0805">Transcription regulation</keyword>
<name>A0A9D1PYR6_9FIRM</name>
<keyword evidence="2" id="KW-0238">DNA-binding</keyword>
<sequence>MLAKRELRRYAGDVKVWVGRYKNLTNLPHWHDDCEVIFAVTGGAKVTVGSETFELDEGRAAFIAPRSVHCIRGETGSVLAFILFDERPVRNVLEGRTLRTPLLGCDYALEALYDKLDEELSSGSQLCMLSVVNRIERLVLDIFSREAPGKEKEADRMEERYRLLLDDIDEKYADYSVEDAAAFTAISVSYFSKFFKRMANMNFSRYLNLVRTEKAIEMIRAGQRKMTDIAIACGFGTIRNFNRVFHEITGFSPRNLPTDYNALSLHPVYTAETSFDPTSDDAELL</sequence>
<feature type="domain" description="HTH araC/xylS-type" evidence="4">
    <location>
        <begin position="158"/>
        <end position="259"/>
    </location>
</feature>
<dbReference type="CDD" id="cd02208">
    <property type="entry name" value="cupin_RmlC-like"/>
    <property type="match status" value="1"/>
</dbReference>
<reference evidence="5" key="1">
    <citation type="journal article" date="2021" name="PeerJ">
        <title>Extensive microbial diversity within the chicken gut microbiome revealed by metagenomics and culture.</title>
        <authorList>
            <person name="Gilroy R."/>
            <person name="Ravi A."/>
            <person name="Getino M."/>
            <person name="Pursley I."/>
            <person name="Horton D.L."/>
            <person name="Alikhan N.F."/>
            <person name="Baker D."/>
            <person name="Gharbi K."/>
            <person name="Hall N."/>
            <person name="Watson M."/>
            <person name="Adriaenssens E.M."/>
            <person name="Foster-Nyarko E."/>
            <person name="Jarju S."/>
            <person name="Secka A."/>
            <person name="Antonio M."/>
            <person name="Oren A."/>
            <person name="Chaudhuri R.R."/>
            <person name="La Ragione R."/>
            <person name="Hildebrand F."/>
            <person name="Pallen M.J."/>
        </authorList>
    </citation>
    <scope>NUCLEOTIDE SEQUENCE</scope>
    <source>
        <strain evidence="5">12435</strain>
    </source>
</reference>
<evidence type="ECO:0000256" key="3">
    <source>
        <dbReference type="ARBA" id="ARBA00023163"/>
    </source>
</evidence>
<dbReference type="Proteomes" id="UP000823990">
    <property type="component" value="Unassembled WGS sequence"/>
</dbReference>
<proteinExistence type="predicted"/>
<evidence type="ECO:0000256" key="2">
    <source>
        <dbReference type="ARBA" id="ARBA00023125"/>
    </source>
</evidence>
<dbReference type="PROSITE" id="PS01124">
    <property type="entry name" value="HTH_ARAC_FAMILY_2"/>
    <property type="match status" value="1"/>
</dbReference>
<evidence type="ECO:0000313" key="5">
    <source>
        <dbReference type="EMBL" id="HIW02262.1"/>
    </source>
</evidence>
<keyword evidence="3" id="KW-0804">Transcription</keyword>
<organism evidence="5 6">
    <name type="scientific">Candidatus Protoclostridium stercorigallinarum</name>
    <dbReference type="NCBI Taxonomy" id="2838741"/>
    <lineage>
        <taxon>Bacteria</taxon>
        <taxon>Bacillati</taxon>
        <taxon>Bacillota</taxon>
        <taxon>Clostridia</taxon>
        <taxon>Candidatus Protoclostridium</taxon>
    </lineage>
</organism>
<evidence type="ECO:0000256" key="1">
    <source>
        <dbReference type="ARBA" id="ARBA00023015"/>
    </source>
</evidence>
<dbReference type="GO" id="GO:0043565">
    <property type="term" value="F:sequence-specific DNA binding"/>
    <property type="evidence" value="ECO:0007669"/>
    <property type="project" value="InterPro"/>
</dbReference>
<dbReference type="SUPFAM" id="SSF51182">
    <property type="entry name" value="RmlC-like cupins"/>
    <property type="match status" value="1"/>
</dbReference>
<comment type="caution">
    <text evidence="5">The sequence shown here is derived from an EMBL/GenBank/DDBJ whole genome shotgun (WGS) entry which is preliminary data.</text>
</comment>
<dbReference type="SMART" id="SM00342">
    <property type="entry name" value="HTH_ARAC"/>
    <property type="match status" value="1"/>
</dbReference>
<dbReference type="Gene3D" id="1.10.10.60">
    <property type="entry name" value="Homeodomain-like"/>
    <property type="match status" value="2"/>
</dbReference>
<reference evidence="5" key="2">
    <citation type="submission" date="2021-04" db="EMBL/GenBank/DDBJ databases">
        <authorList>
            <person name="Gilroy R."/>
        </authorList>
    </citation>
    <scope>NUCLEOTIDE SEQUENCE</scope>
    <source>
        <strain evidence="5">12435</strain>
    </source>
</reference>
<gene>
    <name evidence="5" type="ORF">H9892_02865</name>
</gene>
<dbReference type="InterPro" id="IPR013096">
    <property type="entry name" value="Cupin_2"/>
</dbReference>
<dbReference type="GO" id="GO:0003700">
    <property type="term" value="F:DNA-binding transcription factor activity"/>
    <property type="evidence" value="ECO:0007669"/>
    <property type="project" value="InterPro"/>
</dbReference>
<evidence type="ECO:0000259" key="4">
    <source>
        <dbReference type="PROSITE" id="PS01124"/>
    </source>
</evidence>
<protein>
    <submittedName>
        <fullName evidence="5">Helix-turn-helix domain-containing protein</fullName>
    </submittedName>
</protein>